<dbReference type="EMBL" id="LNYJ01000011">
    <property type="protein sequence ID" value="KTD17736.1"/>
    <property type="molecule type" value="Genomic_DNA"/>
</dbReference>
<dbReference type="PATRIC" id="fig|456.5.peg.2187"/>
<evidence type="ECO:0000256" key="4">
    <source>
        <dbReference type="ARBA" id="ARBA00022989"/>
    </source>
</evidence>
<feature type="transmembrane region" description="Helical" evidence="6">
    <location>
        <begin position="212"/>
        <end position="232"/>
    </location>
</feature>
<proteinExistence type="predicted"/>
<comment type="caution">
    <text evidence="7">The sequence shown here is derived from an EMBL/GenBank/DDBJ whole genome shotgun (WGS) entry which is preliminary data.</text>
</comment>
<dbReference type="STRING" id="456.Ljor_2042"/>
<evidence type="ECO:0000313" key="7">
    <source>
        <dbReference type="EMBL" id="KTD17736.1"/>
    </source>
</evidence>
<dbReference type="RefSeq" id="WP_064108354.1">
    <property type="nucleotide sequence ID" value="NZ_CAAAIC010000001.1"/>
</dbReference>
<evidence type="ECO:0000256" key="3">
    <source>
        <dbReference type="ARBA" id="ARBA00022692"/>
    </source>
</evidence>
<feature type="transmembrane region" description="Helical" evidence="6">
    <location>
        <begin position="12"/>
        <end position="31"/>
    </location>
</feature>
<keyword evidence="8" id="KW-1185">Reference proteome</keyword>
<evidence type="ECO:0000256" key="6">
    <source>
        <dbReference type="SAM" id="Phobius"/>
    </source>
</evidence>
<keyword evidence="2" id="KW-1003">Cell membrane</keyword>
<evidence type="ECO:0000313" key="8">
    <source>
        <dbReference type="Proteomes" id="UP000055035"/>
    </source>
</evidence>
<dbReference type="Proteomes" id="UP000055035">
    <property type="component" value="Unassembled WGS sequence"/>
</dbReference>
<protein>
    <recommendedName>
        <fullName evidence="9">Integral membrane protein</fullName>
    </recommendedName>
</protein>
<gene>
    <name evidence="7" type="ORF">Ljor_2042</name>
</gene>
<keyword evidence="3 6" id="KW-0812">Transmembrane</keyword>
<keyword evidence="4 6" id="KW-1133">Transmembrane helix</keyword>
<dbReference type="GO" id="GO:0005886">
    <property type="term" value="C:plasma membrane"/>
    <property type="evidence" value="ECO:0007669"/>
    <property type="project" value="UniProtKB-SubCell"/>
</dbReference>
<feature type="transmembrane region" description="Helical" evidence="6">
    <location>
        <begin position="266"/>
        <end position="288"/>
    </location>
</feature>
<dbReference type="NCBIfam" id="TIGR00374">
    <property type="entry name" value="flippase-like domain"/>
    <property type="match status" value="1"/>
</dbReference>
<dbReference type="PANTHER" id="PTHR39087">
    <property type="entry name" value="UPF0104 MEMBRANE PROTEIN MJ1595"/>
    <property type="match status" value="1"/>
</dbReference>
<organism evidence="7 8">
    <name type="scientific">Legionella jordanis</name>
    <dbReference type="NCBI Taxonomy" id="456"/>
    <lineage>
        <taxon>Bacteria</taxon>
        <taxon>Pseudomonadati</taxon>
        <taxon>Pseudomonadota</taxon>
        <taxon>Gammaproteobacteria</taxon>
        <taxon>Legionellales</taxon>
        <taxon>Legionellaceae</taxon>
        <taxon>Legionella</taxon>
    </lineage>
</organism>
<reference evidence="7 8" key="1">
    <citation type="submission" date="2015-11" db="EMBL/GenBank/DDBJ databases">
        <title>Genomic analysis of 38 Legionella species identifies large and diverse effector repertoires.</title>
        <authorList>
            <person name="Burstein D."/>
            <person name="Amaro F."/>
            <person name="Zusman T."/>
            <person name="Lifshitz Z."/>
            <person name="Cohen O."/>
            <person name="Gilbert J.A."/>
            <person name="Pupko T."/>
            <person name="Shuman H.A."/>
            <person name="Segal G."/>
        </authorList>
    </citation>
    <scope>NUCLEOTIDE SEQUENCE [LARGE SCALE GENOMIC DNA]</scope>
    <source>
        <strain evidence="7 8">BL-540</strain>
    </source>
</reference>
<feature type="transmembrane region" description="Helical" evidence="6">
    <location>
        <begin position="157"/>
        <end position="183"/>
    </location>
</feature>
<dbReference type="PANTHER" id="PTHR39087:SF2">
    <property type="entry name" value="UPF0104 MEMBRANE PROTEIN MJ1595"/>
    <property type="match status" value="1"/>
</dbReference>
<feature type="transmembrane region" description="Helical" evidence="6">
    <location>
        <begin position="238"/>
        <end position="259"/>
    </location>
</feature>
<comment type="subcellular location">
    <subcellularLocation>
        <location evidence="1">Cell membrane</location>
        <topology evidence="1">Multi-pass membrane protein</topology>
    </subcellularLocation>
</comment>
<accession>A0A0W0VCC5</accession>
<evidence type="ECO:0000256" key="1">
    <source>
        <dbReference type="ARBA" id="ARBA00004651"/>
    </source>
</evidence>
<feature type="transmembrane region" description="Helical" evidence="6">
    <location>
        <begin position="121"/>
        <end position="151"/>
    </location>
</feature>
<dbReference type="OrthoDB" id="9814270at2"/>
<name>A0A0W0VCC5_9GAMM</name>
<feature type="transmembrane region" description="Helical" evidence="6">
    <location>
        <begin position="294"/>
        <end position="316"/>
    </location>
</feature>
<evidence type="ECO:0008006" key="9">
    <source>
        <dbReference type="Google" id="ProtNLM"/>
    </source>
</evidence>
<evidence type="ECO:0000256" key="5">
    <source>
        <dbReference type="ARBA" id="ARBA00023136"/>
    </source>
</evidence>
<sequence length="328" mass="36607">MRIVLFEKLKISKWIIGFFVFILILLVYIHFTELSKFVLLLRQIKPLWFLLALLFQVGTYACLAAVWWIALSYLQENILFKNLLLLSLAQLFVNQTIPSSGLSGTTVVTQFLLKRDISTKAIALAIALNVFARQISYILVFILSIAILWLNHGLGKALIILTVIFTSIMVIIFAGAAVLWILARKNKLPSILKRHKNLESLVSAIKKLNPRLLLDVRVSLPAIALSIAIFIFDSLTLWMILLALGIHLNFALVFSAQVIAQAVATLSFVPGGLGVFEGSLTGVLHLLGLSIEPALAATILFRGLTYWLPMIPGFFITQKEARKKKKQE</sequence>
<evidence type="ECO:0000256" key="2">
    <source>
        <dbReference type="ARBA" id="ARBA00022475"/>
    </source>
</evidence>
<dbReference type="Pfam" id="PF03706">
    <property type="entry name" value="LPG_synthase_TM"/>
    <property type="match status" value="1"/>
</dbReference>
<keyword evidence="5 6" id="KW-0472">Membrane</keyword>
<dbReference type="AlphaFoldDB" id="A0A0W0VCC5"/>
<feature type="transmembrane region" description="Helical" evidence="6">
    <location>
        <begin position="47"/>
        <end position="71"/>
    </location>
</feature>
<dbReference type="InterPro" id="IPR022791">
    <property type="entry name" value="L-PG_synthase/AglD"/>
</dbReference>